<protein>
    <submittedName>
        <fullName evidence="1">Uncharacterized protein</fullName>
    </submittedName>
</protein>
<reference evidence="1" key="1">
    <citation type="submission" date="2014-11" db="EMBL/GenBank/DDBJ databases">
        <authorList>
            <person name="Amaro Gonzalez C."/>
        </authorList>
    </citation>
    <scope>NUCLEOTIDE SEQUENCE</scope>
</reference>
<dbReference type="EMBL" id="GBXM01063043">
    <property type="protein sequence ID" value="JAH45534.1"/>
    <property type="molecule type" value="Transcribed_RNA"/>
</dbReference>
<proteinExistence type="predicted"/>
<sequence length="63" mass="7264">MHNVSKHTHINKAFVDFSLQYTRVKTFNKTPVLKFINNCTNTNIDLAKADLLTKPSTKVQTMR</sequence>
<reference evidence="1" key="2">
    <citation type="journal article" date="2015" name="Fish Shellfish Immunol.">
        <title>Early steps in the European eel (Anguilla anguilla)-Vibrio vulnificus interaction in the gills: Role of the RtxA13 toxin.</title>
        <authorList>
            <person name="Callol A."/>
            <person name="Pajuelo D."/>
            <person name="Ebbesson L."/>
            <person name="Teles M."/>
            <person name="MacKenzie S."/>
            <person name="Amaro C."/>
        </authorList>
    </citation>
    <scope>NUCLEOTIDE SEQUENCE</scope>
</reference>
<dbReference type="AlphaFoldDB" id="A0A0E9SVZ2"/>
<evidence type="ECO:0000313" key="1">
    <source>
        <dbReference type="EMBL" id="JAH45534.1"/>
    </source>
</evidence>
<accession>A0A0E9SVZ2</accession>
<name>A0A0E9SVZ2_ANGAN</name>
<organism evidence="1">
    <name type="scientific">Anguilla anguilla</name>
    <name type="common">European freshwater eel</name>
    <name type="synonym">Muraena anguilla</name>
    <dbReference type="NCBI Taxonomy" id="7936"/>
    <lineage>
        <taxon>Eukaryota</taxon>
        <taxon>Metazoa</taxon>
        <taxon>Chordata</taxon>
        <taxon>Craniata</taxon>
        <taxon>Vertebrata</taxon>
        <taxon>Euteleostomi</taxon>
        <taxon>Actinopterygii</taxon>
        <taxon>Neopterygii</taxon>
        <taxon>Teleostei</taxon>
        <taxon>Anguilliformes</taxon>
        <taxon>Anguillidae</taxon>
        <taxon>Anguilla</taxon>
    </lineage>
</organism>